<evidence type="ECO:0000256" key="3">
    <source>
        <dbReference type="ARBA" id="ARBA00022004"/>
    </source>
</evidence>
<evidence type="ECO:0000256" key="4">
    <source>
        <dbReference type="ARBA" id="ARBA00022679"/>
    </source>
</evidence>
<accession>A0A1J5S784</accession>
<dbReference type="EC" id="2.7.7.4" evidence="2"/>
<evidence type="ECO:0000256" key="2">
    <source>
        <dbReference type="ARBA" id="ARBA00012391"/>
    </source>
</evidence>
<evidence type="ECO:0000313" key="12">
    <source>
        <dbReference type="EMBL" id="OIR04337.1"/>
    </source>
</evidence>
<dbReference type="NCBIfam" id="TIGR02039">
    <property type="entry name" value="CysD"/>
    <property type="match status" value="1"/>
</dbReference>
<keyword evidence="4 12" id="KW-0808">Transferase</keyword>
<dbReference type="PANTHER" id="PTHR43196:SF1">
    <property type="entry name" value="SULFATE ADENYLYLTRANSFERASE SUBUNIT 2"/>
    <property type="match status" value="1"/>
</dbReference>
<dbReference type="InterPro" id="IPR014729">
    <property type="entry name" value="Rossmann-like_a/b/a_fold"/>
</dbReference>
<proteinExistence type="inferred from homology"/>
<feature type="region of interest" description="Disordered" evidence="10">
    <location>
        <begin position="324"/>
        <end position="347"/>
    </location>
</feature>
<dbReference type="Pfam" id="PF01507">
    <property type="entry name" value="PAPS_reduct"/>
    <property type="match status" value="1"/>
</dbReference>
<dbReference type="GO" id="GO:0005524">
    <property type="term" value="F:ATP binding"/>
    <property type="evidence" value="ECO:0007669"/>
    <property type="project" value="UniProtKB-KW"/>
</dbReference>
<feature type="compositionally biased region" description="Basic residues" evidence="10">
    <location>
        <begin position="1"/>
        <end position="17"/>
    </location>
</feature>
<comment type="similarity">
    <text evidence="1">Belongs to the PAPS reductase family. CysD subfamily.</text>
</comment>
<gene>
    <name evidence="12" type="primary">cysD_5</name>
    <name evidence="12" type="ORF">GALL_135370</name>
</gene>
<keyword evidence="6" id="KW-0547">Nucleotide-binding</keyword>
<dbReference type="EMBL" id="MLJW01000058">
    <property type="protein sequence ID" value="OIR04337.1"/>
    <property type="molecule type" value="Genomic_DNA"/>
</dbReference>
<dbReference type="NCBIfam" id="NF003587">
    <property type="entry name" value="PRK05253.1"/>
    <property type="match status" value="1"/>
</dbReference>
<dbReference type="SUPFAM" id="SSF52402">
    <property type="entry name" value="Adenine nucleotide alpha hydrolases-like"/>
    <property type="match status" value="1"/>
</dbReference>
<dbReference type="PIRSF" id="PIRSF002936">
    <property type="entry name" value="CysDAde_trans"/>
    <property type="match status" value="1"/>
</dbReference>
<dbReference type="GO" id="GO:0004781">
    <property type="term" value="F:sulfate adenylyltransferase (ATP) activity"/>
    <property type="evidence" value="ECO:0007669"/>
    <property type="project" value="UniProtKB-EC"/>
</dbReference>
<dbReference type="InterPro" id="IPR011784">
    <property type="entry name" value="SO4_adenylTrfase_ssu"/>
</dbReference>
<keyword evidence="5 12" id="KW-0548">Nucleotidyltransferase</keyword>
<dbReference type="NCBIfam" id="NF009214">
    <property type="entry name" value="PRK12563.1"/>
    <property type="match status" value="1"/>
</dbReference>
<evidence type="ECO:0000256" key="8">
    <source>
        <dbReference type="ARBA" id="ARBA00030256"/>
    </source>
</evidence>
<dbReference type="Gene3D" id="3.40.50.620">
    <property type="entry name" value="HUPs"/>
    <property type="match status" value="1"/>
</dbReference>
<dbReference type="AlphaFoldDB" id="A0A1J5S784"/>
<dbReference type="GO" id="GO:0000103">
    <property type="term" value="P:sulfate assimilation"/>
    <property type="evidence" value="ECO:0007669"/>
    <property type="project" value="InterPro"/>
</dbReference>
<feature type="region of interest" description="Disordered" evidence="10">
    <location>
        <begin position="1"/>
        <end position="23"/>
    </location>
</feature>
<dbReference type="InterPro" id="IPR050128">
    <property type="entry name" value="Sulfate_adenylyltrnsfr_sub2"/>
</dbReference>
<organism evidence="12">
    <name type="scientific">mine drainage metagenome</name>
    <dbReference type="NCBI Taxonomy" id="410659"/>
    <lineage>
        <taxon>unclassified sequences</taxon>
        <taxon>metagenomes</taxon>
        <taxon>ecological metagenomes</taxon>
    </lineage>
</organism>
<evidence type="ECO:0000256" key="1">
    <source>
        <dbReference type="ARBA" id="ARBA00008885"/>
    </source>
</evidence>
<dbReference type="PANTHER" id="PTHR43196">
    <property type="entry name" value="SULFATE ADENYLYLTRANSFERASE SUBUNIT 2"/>
    <property type="match status" value="1"/>
</dbReference>
<evidence type="ECO:0000256" key="10">
    <source>
        <dbReference type="SAM" id="MobiDB-lite"/>
    </source>
</evidence>
<evidence type="ECO:0000256" key="6">
    <source>
        <dbReference type="ARBA" id="ARBA00022741"/>
    </source>
</evidence>
<reference evidence="12" key="1">
    <citation type="submission" date="2016-10" db="EMBL/GenBank/DDBJ databases">
        <title>Sequence of Gallionella enrichment culture.</title>
        <authorList>
            <person name="Poehlein A."/>
            <person name="Muehling M."/>
            <person name="Daniel R."/>
        </authorList>
    </citation>
    <scope>NUCLEOTIDE SEQUENCE</scope>
</reference>
<sequence>MRPSRRLGKTGRSHRNRVSTPSLPVLEHPAATHEPAAAPAHTSSLPTMSNYHLDHLQHLETEAIHIMREVAGEFERPALLFSGGKDSICLLRLAEKAFRPAELPMPLLNVDTGHHFPELNEFRDRRAAQLGAKLIVRKVEDAIAQGIAVPAPGEISRNKLQIPTLLAAIEEFRFDACIGGARRDEEKARAKERFFSYRDSFGQWDPKNQRPELWNLYNGRLNAGENMRVFPLSNWTEMDVWEYIRREKLEVPTIYFSHHRQCVRRHGQWLPVNDLQPPKPGERVEELTVRVRTIGDIISTGCVESPATTVDDIIAEIAAARVTERGSRADDKASEAAMEDRKKQGYF</sequence>
<keyword evidence="7" id="KW-0067">ATP-binding</keyword>
<evidence type="ECO:0000256" key="5">
    <source>
        <dbReference type="ARBA" id="ARBA00022695"/>
    </source>
</evidence>
<comment type="caution">
    <text evidence="12">The sequence shown here is derived from an EMBL/GenBank/DDBJ whole genome shotgun (WGS) entry which is preliminary data.</text>
</comment>
<evidence type="ECO:0000259" key="11">
    <source>
        <dbReference type="Pfam" id="PF01507"/>
    </source>
</evidence>
<feature type="domain" description="Phosphoadenosine phosphosulphate reductase" evidence="11">
    <location>
        <begin position="77"/>
        <end position="301"/>
    </location>
</feature>
<evidence type="ECO:0000256" key="7">
    <source>
        <dbReference type="ARBA" id="ARBA00022840"/>
    </source>
</evidence>
<evidence type="ECO:0000256" key="9">
    <source>
        <dbReference type="ARBA" id="ARBA00031812"/>
    </source>
</evidence>
<protein>
    <recommendedName>
        <fullName evidence="3">Sulfate adenylyltransferase subunit 2</fullName>
        <ecNumber evidence="2">2.7.7.4</ecNumber>
    </recommendedName>
    <alternativeName>
        <fullName evidence="8">ATP-sulfurylase small subunit</fullName>
    </alternativeName>
    <alternativeName>
        <fullName evidence="9">Sulfate adenylate transferase</fullName>
    </alternativeName>
</protein>
<dbReference type="InterPro" id="IPR002500">
    <property type="entry name" value="PAPS_reduct_dom"/>
</dbReference>
<name>A0A1J5S784_9ZZZZ</name>